<keyword evidence="1" id="KW-0812">Transmembrane</keyword>
<reference evidence="3" key="1">
    <citation type="submission" date="2022-11" db="UniProtKB">
        <authorList>
            <consortium name="WormBaseParasite"/>
        </authorList>
    </citation>
    <scope>IDENTIFICATION</scope>
</reference>
<keyword evidence="1" id="KW-1133">Transmembrane helix</keyword>
<sequence>MEAARGGLFGALALVAISLLLARADLLRRTAAIFFDCFALFNASLDFQRYWVHYWYPNAKKQDQFLKLVTFTLYFLTSEIYWQRNVMDLGLVSAGILLLSLAAMWLTQLVIFKYFEDEAVLVGSGFSSADSGHMFVKAGNKIVDIIKENGLFTADIKPRAITNERHFQIWQYFCIPTLTYGIMGRCRLSRGRLFLLFDRLMDRLQGQSNDYNFSYQSCQEIALSYAAEITEPEESIAISLTRSKSLFIAIPVFLPGLLLVAWSRLSVSVQWRRD</sequence>
<proteinExistence type="predicted"/>
<accession>A0A914XKR5</accession>
<feature type="transmembrane region" description="Helical" evidence="1">
    <location>
        <begin position="64"/>
        <end position="83"/>
    </location>
</feature>
<dbReference type="WBParaSite" id="PSAMB.scaffold9220size5224.g32222.t1">
    <property type="protein sequence ID" value="PSAMB.scaffold9220size5224.g32222.t1"/>
    <property type="gene ID" value="PSAMB.scaffold9220size5224.g32222"/>
</dbReference>
<feature type="transmembrane region" description="Helical" evidence="1">
    <location>
        <begin position="89"/>
        <end position="112"/>
    </location>
</feature>
<organism evidence="2 3">
    <name type="scientific">Plectus sambesii</name>
    <dbReference type="NCBI Taxonomy" id="2011161"/>
    <lineage>
        <taxon>Eukaryota</taxon>
        <taxon>Metazoa</taxon>
        <taxon>Ecdysozoa</taxon>
        <taxon>Nematoda</taxon>
        <taxon>Chromadorea</taxon>
        <taxon>Plectida</taxon>
        <taxon>Plectina</taxon>
        <taxon>Plectoidea</taxon>
        <taxon>Plectidae</taxon>
        <taxon>Plectus</taxon>
    </lineage>
</organism>
<evidence type="ECO:0000313" key="2">
    <source>
        <dbReference type="Proteomes" id="UP000887566"/>
    </source>
</evidence>
<feature type="transmembrane region" description="Helical" evidence="1">
    <location>
        <begin position="246"/>
        <end position="265"/>
    </location>
</feature>
<evidence type="ECO:0000256" key="1">
    <source>
        <dbReference type="SAM" id="Phobius"/>
    </source>
</evidence>
<evidence type="ECO:0000313" key="3">
    <source>
        <dbReference type="WBParaSite" id="PSAMB.scaffold9220size5224.g32222.t1"/>
    </source>
</evidence>
<protein>
    <submittedName>
        <fullName evidence="3">Uncharacterized protein</fullName>
    </submittedName>
</protein>
<keyword evidence="1" id="KW-0472">Membrane</keyword>
<dbReference type="AlphaFoldDB" id="A0A914XKR5"/>
<name>A0A914XKR5_9BILA</name>
<keyword evidence="2" id="KW-1185">Reference proteome</keyword>
<dbReference type="Proteomes" id="UP000887566">
    <property type="component" value="Unplaced"/>
</dbReference>